<feature type="domain" description="OmpA-like" evidence="7">
    <location>
        <begin position="301"/>
        <end position="414"/>
    </location>
</feature>
<dbReference type="PRINTS" id="PR01021">
    <property type="entry name" value="OMPADOMAIN"/>
</dbReference>
<evidence type="ECO:0000256" key="4">
    <source>
        <dbReference type="PROSITE-ProRule" id="PRU00473"/>
    </source>
</evidence>
<evidence type="ECO:0000259" key="7">
    <source>
        <dbReference type="PROSITE" id="PS51123"/>
    </source>
</evidence>
<dbReference type="CDD" id="cd07185">
    <property type="entry name" value="OmpA_C-like"/>
    <property type="match status" value="1"/>
</dbReference>
<feature type="compositionally biased region" description="Basic and acidic residues" evidence="5">
    <location>
        <begin position="179"/>
        <end position="189"/>
    </location>
</feature>
<evidence type="ECO:0000256" key="2">
    <source>
        <dbReference type="ARBA" id="ARBA00023136"/>
    </source>
</evidence>
<keyword evidence="9" id="KW-1185">Reference proteome</keyword>
<evidence type="ECO:0000256" key="6">
    <source>
        <dbReference type="SAM" id="SignalP"/>
    </source>
</evidence>
<dbReference type="InterPro" id="IPR050330">
    <property type="entry name" value="Bact_OuterMem_StrucFunc"/>
</dbReference>
<dbReference type="Gene3D" id="3.30.1330.60">
    <property type="entry name" value="OmpA-like domain"/>
    <property type="match status" value="1"/>
</dbReference>
<gene>
    <name evidence="8" type="ORF">FEM55_23830</name>
</gene>
<organism evidence="8 9">
    <name type="scientific">Dyadobacter sediminis</name>
    <dbReference type="NCBI Taxonomy" id="1493691"/>
    <lineage>
        <taxon>Bacteria</taxon>
        <taxon>Pseudomonadati</taxon>
        <taxon>Bacteroidota</taxon>
        <taxon>Cytophagia</taxon>
        <taxon>Cytophagales</taxon>
        <taxon>Spirosomataceae</taxon>
        <taxon>Dyadobacter</taxon>
    </lineage>
</organism>
<feature type="signal peptide" evidence="6">
    <location>
        <begin position="1"/>
        <end position="19"/>
    </location>
</feature>
<feature type="region of interest" description="Disordered" evidence="5">
    <location>
        <begin position="174"/>
        <end position="208"/>
    </location>
</feature>
<feature type="compositionally biased region" description="Basic and acidic residues" evidence="5">
    <location>
        <begin position="198"/>
        <end position="208"/>
    </location>
</feature>
<dbReference type="InterPro" id="IPR006665">
    <property type="entry name" value="OmpA-like"/>
</dbReference>
<evidence type="ECO:0000256" key="5">
    <source>
        <dbReference type="SAM" id="MobiDB-lite"/>
    </source>
</evidence>
<comment type="caution">
    <text evidence="8">The sequence shown here is derived from an EMBL/GenBank/DDBJ whole genome shotgun (WGS) entry which is preliminary data.</text>
</comment>
<dbReference type="Proteomes" id="UP000309788">
    <property type="component" value="Unassembled WGS sequence"/>
</dbReference>
<comment type="subcellular location">
    <subcellularLocation>
        <location evidence="1">Cell outer membrane</location>
    </subcellularLocation>
</comment>
<dbReference type="SUPFAM" id="SSF103088">
    <property type="entry name" value="OmpA-like"/>
    <property type="match status" value="1"/>
</dbReference>
<dbReference type="GO" id="GO:0009279">
    <property type="term" value="C:cell outer membrane"/>
    <property type="evidence" value="ECO:0007669"/>
    <property type="project" value="UniProtKB-SubCell"/>
</dbReference>
<dbReference type="PANTHER" id="PTHR30329">
    <property type="entry name" value="STATOR ELEMENT OF FLAGELLAR MOTOR COMPLEX"/>
    <property type="match status" value="1"/>
</dbReference>
<keyword evidence="2 4" id="KW-0472">Membrane</keyword>
<proteinExistence type="predicted"/>
<keyword evidence="3" id="KW-0998">Cell outer membrane</keyword>
<dbReference type="AlphaFoldDB" id="A0A5R9K636"/>
<evidence type="ECO:0000313" key="8">
    <source>
        <dbReference type="EMBL" id="TLU89121.1"/>
    </source>
</evidence>
<dbReference type="Pfam" id="PF00691">
    <property type="entry name" value="OmpA"/>
    <property type="match status" value="1"/>
</dbReference>
<dbReference type="RefSeq" id="WP_138283834.1">
    <property type="nucleotide sequence ID" value="NZ_BMGE01000004.1"/>
</dbReference>
<dbReference type="OrthoDB" id="1490539at2"/>
<accession>A0A5R9K636</accession>
<dbReference type="PANTHER" id="PTHR30329:SF21">
    <property type="entry name" value="LIPOPROTEIN YIAD-RELATED"/>
    <property type="match status" value="1"/>
</dbReference>
<feature type="chain" id="PRO_5024344096" evidence="6">
    <location>
        <begin position="20"/>
        <end position="414"/>
    </location>
</feature>
<evidence type="ECO:0000256" key="3">
    <source>
        <dbReference type="ARBA" id="ARBA00023237"/>
    </source>
</evidence>
<dbReference type="PROSITE" id="PS51123">
    <property type="entry name" value="OMPA_2"/>
    <property type="match status" value="1"/>
</dbReference>
<dbReference type="InterPro" id="IPR036737">
    <property type="entry name" value="OmpA-like_sf"/>
</dbReference>
<evidence type="ECO:0000256" key="1">
    <source>
        <dbReference type="ARBA" id="ARBA00004442"/>
    </source>
</evidence>
<keyword evidence="6" id="KW-0732">Signal</keyword>
<evidence type="ECO:0000313" key="9">
    <source>
        <dbReference type="Proteomes" id="UP000309788"/>
    </source>
</evidence>
<dbReference type="EMBL" id="VCEI01000031">
    <property type="protein sequence ID" value="TLU89121.1"/>
    <property type="molecule type" value="Genomic_DNA"/>
</dbReference>
<name>A0A5R9K636_9BACT</name>
<sequence>MNVKSLLVFLLTIWTSVNTSFGQITESPKVDEQSAPYVKIKRVELTGQHTVIYLQFTENKSSSPLMPQLKLYGLPDMKSPDMQNMGKNQIWLDPETRLYKPGEIEKKYKLIKAENIPTTTTKGVTPGEKVDFVAYFEKLPPGVEVFDFYEGRSSQGSQTWNFYGIHIKNPLNKTPKTTAKVEKPVKKPVETPPAETAPVEKPKPLKKETETAGTAAVLKGTVYNIKTRQPVAAQITYVEKGDSLQVKSSSGKFRIGMDLQEKYTLRVTAKGYYGSSFEISPADSASRSAFEQDLYLTPLAVGETITLPNIYFETSKFTLLPESSSELDQLVQMMKDNPEIRIRVEGHTDNVGDFDKNLELSRKRAEAVQEYLLNKGIDSGRIEAKGYGGTRPLTKGSDEERRKNRRVEFVITNV</sequence>
<protein>
    <submittedName>
        <fullName evidence="8">OmpA family protein</fullName>
    </submittedName>
</protein>
<reference evidence="8 9" key="1">
    <citation type="submission" date="2019-05" db="EMBL/GenBank/DDBJ databases">
        <authorList>
            <person name="Qu J.-H."/>
        </authorList>
    </citation>
    <scope>NUCLEOTIDE SEQUENCE [LARGE SCALE GENOMIC DNA]</scope>
    <source>
        <strain evidence="8 9">Z12</strain>
    </source>
</reference>
<dbReference type="InterPro" id="IPR006664">
    <property type="entry name" value="OMP_bac"/>
</dbReference>